<proteinExistence type="predicted"/>
<sequence>MLNDVQRPAFPPYNYDTIVDRVAQPKSFGTTRWPWGRR</sequence>
<dbReference type="Proteomes" id="UP000008177">
    <property type="component" value="Unplaced contigs"/>
</dbReference>
<dbReference type="AlphaFoldDB" id="G2YGE6"/>
<evidence type="ECO:0000313" key="1">
    <source>
        <dbReference type="EMBL" id="CCD50844.1"/>
    </source>
</evidence>
<name>G2YGE6_BOTF4</name>
<accession>G2YGE6</accession>
<evidence type="ECO:0000313" key="2">
    <source>
        <dbReference type="Proteomes" id="UP000008177"/>
    </source>
</evidence>
<dbReference type="EMBL" id="FQ790330">
    <property type="protein sequence ID" value="CCD50844.1"/>
    <property type="molecule type" value="Genomic_DNA"/>
</dbReference>
<gene>
    <name evidence="1" type="ORF">BofuT4_uP086230.1</name>
</gene>
<protein>
    <submittedName>
        <fullName evidence="1">Uncharacterized protein</fullName>
    </submittedName>
</protein>
<dbReference type="InParanoid" id="G2YGE6"/>
<reference evidence="2" key="1">
    <citation type="journal article" date="2011" name="PLoS Genet.">
        <title>Genomic analysis of the necrotrophic fungal pathogens Sclerotinia sclerotiorum and Botrytis cinerea.</title>
        <authorList>
            <person name="Amselem J."/>
            <person name="Cuomo C.A."/>
            <person name="van Kan J.A."/>
            <person name="Viaud M."/>
            <person name="Benito E.P."/>
            <person name="Couloux A."/>
            <person name="Coutinho P.M."/>
            <person name="de Vries R.P."/>
            <person name="Dyer P.S."/>
            <person name="Fillinger S."/>
            <person name="Fournier E."/>
            <person name="Gout L."/>
            <person name="Hahn M."/>
            <person name="Kohn L."/>
            <person name="Lapalu N."/>
            <person name="Plummer K.M."/>
            <person name="Pradier J.M."/>
            <person name="Quevillon E."/>
            <person name="Sharon A."/>
            <person name="Simon A."/>
            <person name="ten Have A."/>
            <person name="Tudzynski B."/>
            <person name="Tudzynski P."/>
            <person name="Wincker P."/>
            <person name="Andrew M."/>
            <person name="Anthouard V."/>
            <person name="Beever R.E."/>
            <person name="Beffa R."/>
            <person name="Benoit I."/>
            <person name="Bouzid O."/>
            <person name="Brault B."/>
            <person name="Chen Z."/>
            <person name="Choquer M."/>
            <person name="Collemare J."/>
            <person name="Cotton P."/>
            <person name="Danchin E.G."/>
            <person name="Da Silva C."/>
            <person name="Gautier A."/>
            <person name="Giraud C."/>
            <person name="Giraud T."/>
            <person name="Gonzalez C."/>
            <person name="Grossetete S."/>
            <person name="Guldener U."/>
            <person name="Henrissat B."/>
            <person name="Howlett B.J."/>
            <person name="Kodira C."/>
            <person name="Kretschmer M."/>
            <person name="Lappartient A."/>
            <person name="Leroch M."/>
            <person name="Levis C."/>
            <person name="Mauceli E."/>
            <person name="Neuveglise C."/>
            <person name="Oeser B."/>
            <person name="Pearson M."/>
            <person name="Poulain J."/>
            <person name="Poussereau N."/>
            <person name="Quesneville H."/>
            <person name="Rascle C."/>
            <person name="Schumacher J."/>
            <person name="Segurens B."/>
            <person name="Sexton A."/>
            <person name="Silva E."/>
            <person name="Sirven C."/>
            <person name="Soanes D.M."/>
            <person name="Talbot N.J."/>
            <person name="Templeton M."/>
            <person name="Yandava C."/>
            <person name="Yarden O."/>
            <person name="Zeng Q."/>
            <person name="Rollins J.A."/>
            <person name="Lebrun M.H."/>
            <person name="Dickman M."/>
        </authorList>
    </citation>
    <scope>NUCLEOTIDE SEQUENCE [LARGE SCALE GENOMIC DNA]</scope>
    <source>
        <strain evidence="2">T4</strain>
    </source>
</reference>
<dbReference type="HOGENOM" id="CLU_3335484_0_0_1"/>
<organism evidence="1 2">
    <name type="scientific">Botryotinia fuckeliana (strain T4)</name>
    <name type="common">Noble rot fungus</name>
    <name type="synonym">Botrytis cinerea</name>
    <dbReference type="NCBI Taxonomy" id="999810"/>
    <lineage>
        <taxon>Eukaryota</taxon>
        <taxon>Fungi</taxon>
        <taxon>Dikarya</taxon>
        <taxon>Ascomycota</taxon>
        <taxon>Pezizomycotina</taxon>
        <taxon>Leotiomycetes</taxon>
        <taxon>Helotiales</taxon>
        <taxon>Sclerotiniaceae</taxon>
        <taxon>Botrytis</taxon>
    </lineage>
</organism>